<evidence type="ECO:0000313" key="7">
    <source>
        <dbReference type="EMBL" id="KAF6804150.1"/>
    </source>
</evidence>
<comment type="caution">
    <text evidence="7">The sequence shown here is derived from an EMBL/GenBank/DDBJ whole genome shotgun (WGS) entry which is preliminary data.</text>
</comment>
<feature type="domain" description="AA1-like" evidence="6">
    <location>
        <begin position="45"/>
        <end position="174"/>
    </location>
</feature>
<feature type="signal peptide" evidence="5">
    <location>
        <begin position="1"/>
        <end position="15"/>
    </location>
</feature>
<evidence type="ECO:0000256" key="1">
    <source>
        <dbReference type="ARBA" id="ARBA00004613"/>
    </source>
</evidence>
<evidence type="ECO:0000256" key="2">
    <source>
        <dbReference type="ARBA" id="ARBA00022525"/>
    </source>
</evidence>
<dbReference type="InterPro" id="IPR032382">
    <property type="entry name" value="AltA1"/>
</dbReference>
<accession>A0A8H6J108</accession>
<dbReference type="Proteomes" id="UP000652219">
    <property type="component" value="Unassembled WGS sequence"/>
</dbReference>
<keyword evidence="2" id="KW-0964">Secreted</keyword>
<evidence type="ECO:0000259" key="6">
    <source>
        <dbReference type="Pfam" id="PF16541"/>
    </source>
</evidence>
<protein>
    <recommendedName>
        <fullName evidence="6">AA1-like domain-containing protein</fullName>
    </recommendedName>
</protein>
<evidence type="ECO:0000256" key="4">
    <source>
        <dbReference type="ARBA" id="ARBA00023157"/>
    </source>
</evidence>
<sequence length="190" mass="20864">MHFLRALLLVAPALATPLARRADEPSPSPSCGQRSGRLAEWTLTGFDYHASYIFSTPSHQNSWGYVSFNVSNPVLDYVVSCEAASSRLSDFFYGEQTYTCTAPDGQSAETSFTFSRPDGAVTLSQAWTCNDDPKYPARYTAKGAAVADLACEETYWENSNWTMGELYSQRTITCDIITLPVPVKEISAVA</sequence>
<dbReference type="Pfam" id="PF16541">
    <property type="entry name" value="AltA1"/>
    <property type="match status" value="1"/>
</dbReference>
<proteinExistence type="predicted"/>
<reference evidence="7 8" key="1">
    <citation type="journal article" date="2020" name="Phytopathology">
        <title>Genome Sequence Resources of Colletotrichum truncatum, C. plurivorum, C. musicola, and C. sojae: Four Species Pathogenic to Soybean (Glycine max).</title>
        <authorList>
            <person name="Rogerio F."/>
            <person name="Boufleur T.R."/>
            <person name="Ciampi-Guillardi M."/>
            <person name="Sukno S.A."/>
            <person name="Thon M.R."/>
            <person name="Massola Junior N.S."/>
            <person name="Baroncelli R."/>
        </authorList>
    </citation>
    <scope>NUCLEOTIDE SEQUENCE [LARGE SCALE GENOMIC DNA]</scope>
    <source>
        <strain evidence="7 8">LFN0009</strain>
    </source>
</reference>
<evidence type="ECO:0000256" key="3">
    <source>
        <dbReference type="ARBA" id="ARBA00022729"/>
    </source>
</evidence>
<name>A0A8H6J108_9PEZI</name>
<evidence type="ECO:0000256" key="5">
    <source>
        <dbReference type="SAM" id="SignalP"/>
    </source>
</evidence>
<gene>
    <name evidence="7" type="ORF">CSOJ01_10414</name>
</gene>
<organism evidence="7 8">
    <name type="scientific">Colletotrichum sojae</name>
    <dbReference type="NCBI Taxonomy" id="2175907"/>
    <lineage>
        <taxon>Eukaryota</taxon>
        <taxon>Fungi</taxon>
        <taxon>Dikarya</taxon>
        <taxon>Ascomycota</taxon>
        <taxon>Pezizomycotina</taxon>
        <taxon>Sordariomycetes</taxon>
        <taxon>Hypocreomycetidae</taxon>
        <taxon>Glomerellales</taxon>
        <taxon>Glomerellaceae</taxon>
        <taxon>Colletotrichum</taxon>
        <taxon>Colletotrichum orchidearum species complex</taxon>
    </lineage>
</organism>
<keyword evidence="8" id="KW-1185">Reference proteome</keyword>
<keyword evidence="4" id="KW-1015">Disulfide bond</keyword>
<dbReference type="AlphaFoldDB" id="A0A8H6J108"/>
<dbReference type="EMBL" id="WIGN01000217">
    <property type="protein sequence ID" value="KAF6804150.1"/>
    <property type="molecule type" value="Genomic_DNA"/>
</dbReference>
<comment type="subcellular location">
    <subcellularLocation>
        <location evidence="1">Secreted</location>
    </subcellularLocation>
</comment>
<keyword evidence="3 5" id="KW-0732">Signal</keyword>
<dbReference type="GO" id="GO:0005576">
    <property type="term" value="C:extracellular region"/>
    <property type="evidence" value="ECO:0007669"/>
    <property type="project" value="UniProtKB-SubCell"/>
</dbReference>
<feature type="chain" id="PRO_5034620206" description="AA1-like domain-containing protein" evidence="5">
    <location>
        <begin position="16"/>
        <end position="190"/>
    </location>
</feature>
<evidence type="ECO:0000313" key="8">
    <source>
        <dbReference type="Proteomes" id="UP000652219"/>
    </source>
</evidence>